<dbReference type="Gene3D" id="3.30.565.10">
    <property type="entry name" value="Histidine kinase-like ATPase, C-terminal domain"/>
    <property type="match status" value="1"/>
</dbReference>
<dbReference type="CDD" id="cd00075">
    <property type="entry name" value="HATPase"/>
    <property type="match status" value="1"/>
</dbReference>
<dbReference type="SUPFAM" id="SSF55874">
    <property type="entry name" value="ATPase domain of HSP90 chaperone/DNA topoisomerase II/histidine kinase"/>
    <property type="match status" value="1"/>
</dbReference>
<evidence type="ECO:0000256" key="6">
    <source>
        <dbReference type="ARBA" id="ARBA00022741"/>
    </source>
</evidence>
<dbReference type="Gene3D" id="1.10.287.130">
    <property type="match status" value="1"/>
</dbReference>
<dbReference type="PANTHER" id="PTHR45453">
    <property type="entry name" value="PHOSPHATE REGULON SENSOR PROTEIN PHOR"/>
    <property type="match status" value="1"/>
</dbReference>
<evidence type="ECO:0000256" key="8">
    <source>
        <dbReference type="ARBA" id="ARBA00022840"/>
    </source>
</evidence>
<dbReference type="InterPro" id="IPR003594">
    <property type="entry name" value="HATPase_dom"/>
</dbReference>
<keyword evidence="6" id="KW-0547">Nucleotide-binding</keyword>
<dbReference type="GO" id="GO:0000155">
    <property type="term" value="F:phosphorelay sensor kinase activity"/>
    <property type="evidence" value="ECO:0007669"/>
    <property type="project" value="InterPro"/>
</dbReference>
<dbReference type="GO" id="GO:0016036">
    <property type="term" value="P:cellular response to phosphate starvation"/>
    <property type="evidence" value="ECO:0007669"/>
    <property type="project" value="TreeGrafter"/>
</dbReference>
<comment type="caution">
    <text evidence="13">The sequence shown here is derived from an EMBL/GenBank/DDBJ whole genome shotgun (WGS) entry which is preliminary data.</text>
</comment>
<dbReference type="InterPro" id="IPR008358">
    <property type="entry name" value="Sig_transdc_His_kin/Pase_MprB"/>
</dbReference>
<evidence type="ECO:0000256" key="5">
    <source>
        <dbReference type="ARBA" id="ARBA00022679"/>
    </source>
</evidence>
<evidence type="ECO:0000256" key="2">
    <source>
        <dbReference type="ARBA" id="ARBA00004651"/>
    </source>
</evidence>
<comment type="subcellular location">
    <subcellularLocation>
        <location evidence="2">Cell membrane</location>
        <topology evidence="2">Multi-pass membrane protein</topology>
    </subcellularLocation>
</comment>
<keyword evidence="5" id="KW-0808">Transferase</keyword>
<dbReference type="GO" id="GO:0004721">
    <property type="term" value="F:phosphoprotein phosphatase activity"/>
    <property type="evidence" value="ECO:0007669"/>
    <property type="project" value="TreeGrafter"/>
</dbReference>
<evidence type="ECO:0000256" key="7">
    <source>
        <dbReference type="ARBA" id="ARBA00022777"/>
    </source>
</evidence>
<evidence type="ECO:0000313" key="13">
    <source>
        <dbReference type="EMBL" id="HIW12438.1"/>
    </source>
</evidence>
<evidence type="ECO:0000259" key="12">
    <source>
        <dbReference type="PROSITE" id="PS50109"/>
    </source>
</evidence>
<dbReference type="InterPro" id="IPR003661">
    <property type="entry name" value="HisK_dim/P_dom"/>
</dbReference>
<dbReference type="Proteomes" id="UP000823989">
    <property type="component" value="Unassembled WGS sequence"/>
</dbReference>
<dbReference type="CDD" id="cd00082">
    <property type="entry name" value="HisKA"/>
    <property type="match status" value="1"/>
</dbReference>
<keyword evidence="8" id="KW-0067">ATP-binding</keyword>
<evidence type="ECO:0000256" key="3">
    <source>
        <dbReference type="ARBA" id="ARBA00012438"/>
    </source>
</evidence>
<feature type="domain" description="Histidine kinase" evidence="12">
    <location>
        <begin position="76"/>
        <end position="288"/>
    </location>
</feature>
<dbReference type="PANTHER" id="PTHR45453:SF1">
    <property type="entry name" value="PHOSPHATE REGULON SENSOR PROTEIN PHOR"/>
    <property type="match status" value="1"/>
</dbReference>
<accession>A0A9D1TZA8</accession>
<keyword evidence="4" id="KW-0597">Phosphoprotein</keyword>
<evidence type="ECO:0000256" key="4">
    <source>
        <dbReference type="ARBA" id="ARBA00022553"/>
    </source>
</evidence>
<dbReference type="FunFam" id="1.10.287.130:FF:000001">
    <property type="entry name" value="Two-component sensor histidine kinase"/>
    <property type="match status" value="1"/>
</dbReference>
<dbReference type="Pfam" id="PF02518">
    <property type="entry name" value="HATPase_c"/>
    <property type="match status" value="1"/>
</dbReference>
<feature type="coiled-coil region" evidence="11">
    <location>
        <begin position="42"/>
        <end position="76"/>
    </location>
</feature>
<keyword evidence="11" id="KW-0175">Coiled coil</keyword>
<dbReference type="PRINTS" id="PR01780">
    <property type="entry name" value="LANTIREGPROT"/>
</dbReference>
<evidence type="ECO:0000256" key="1">
    <source>
        <dbReference type="ARBA" id="ARBA00000085"/>
    </source>
</evidence>
<dbReference type="PROSITE" id="PS50109">
    <property type="entry name" value="HIS_KIN"/>
    <property type="match status" value="1"/>
</dbReference>
<dbReference type="InterPro" id="IPR050351">
    <property type="entry name" value="BphY/WalK/GraS-like"/>
</dbReference>
<keyword evidence="7 13" id="KW-0418">Kinase</keyword>
<dbReference type="EC" id="2.7.13.3" evidence="3"/>
<keyword evidence="10" id="KW-0472">Membrane</keyword>
<evidence type="ECO:0000256" key="10">
    <source>
        <dbReference type="ARBA" id="ARBA00023136"/>
    </source>
</evidence>
<dbReference type="SMART" id="SM00388">
    <property type="entry name" value="HisKA"/>
    <property type="match status" value="1"/>
</dbReference>
<dbReference type="SMART" id="SM00387">
    <property type="entry name" value="HATPase_c"/>
    <property type="match status" value="1"/>
</dbReference>
<gene>
    <name evidence="13" type="ORF">H9891_04685</name>
</gene>
<dbReference type="GO" id="GO:0005524">
    <property type="term" value="F:ATP binding"/>
    <property type="evidence" value="ECO:0007669"/>
    <property type="project" value="UniProtKB-KW"/>
</dbReference>
<dbReference type="InterPro" id="IPR005467">
    <property type="entry name" value="His_kinase_dom"/>
</dbReference>
<dbReference type="GO" id="GO:0005886">
    <property type="term" value="C:plasma membrane"/>
    <property type="evidence" value="ECO:0007669"/>
    <property type="project" value="TreeGrafter"/>
</dbReference>
<name>A0A9D1TZA8_9STAP</name>
<comment type="catalytic activity">
    <reaction evidence="1">
        <text>ATP + protein L-histidine = ADP + protein N-phospho-L-histidine.</text>
        <dbReference type="EC" id="2.7.13.3"/>
    </reaction>
</comment>
<reference evidence="13" key="1">
    <citation type="journal article" date="2021" name="PeerJ">
        <title>Extensive microbial diversity within the chicken gut microbiome revealed by metagenomics and culture.</title>
        <authorList>
            <person name="Gilroy R."/>
            <person name="Ravi A."/>
            <person name="Getino M."/>
            <person name="Pursley I."/>
            <person name="Horton D.L."/>
            <person name="Alikhan N.F."/>
            <person name="Baker D."/>
            <person name="Gharbi K."/>
            <person name="Hall N."/>
            <person name="Watson M."/>
            <person name="Adriaenssens E.M."/>
            <person name="Foster-Nyarko E."/>
            <person name="Jarju S."/>
            <person name="Secka A."/>
            <person name="Antonio M."/>
            <person name="Oren A."/>
            <person name="Chaudhuri R.R."/>
            <person name="La Ragione R."/>
            <person name="Hildebrand F."/>
            <person name="Pallen M.J."/>
        </authorList>
    </citation>
    <scope>NUCLEOTIDE SEQUENCE</scope>
    <source>
        <strain evidence="13">ChiHjej13B12-752</strain>
    </source>
</reference>
<dbReference type="AlphaFoldDB" id="A0A9D1TZA8"/>
<sequence>MYLFIRHLTYKRELSKINSQLARYNDLDTEKKVDVSLSDAGIEQLGAEINRLIDLYVKAERDRVRSENELKQAVANISHDLRTPLTSIKGYIQMAASVDAGETKQREYLDIAAGRTKRLEQLVDDFFELSRIESADYELSPETFDLKRHFREVLLGFYNSFEERNLEPEITMPEDGVFIHTDPSALTRILENLLSNAIRYSDGEIRTGITESDDSIAVFVANSSVHIDGSTDLNLLFDRFYVADRSRTKKSTGLGLSIAQSLVEKTGGIIRADYERDMLTVRCEWPKS</sequence>
<dbReference type="EMBL" id="DXHR01000016">
    <property type="protein sequence ID" value="HIW12438.1"/>
    <property type="molecule type" value="Genomic_DNA"/>
</dbReference>
<proteinExistence type="predicted"/>
<reference evidence="13" key="2">
    <citation type="submission" date="2021-04" db="EMBL/GenBank/DDBJ databases">
        <authorList>
            <person name="Gilroy R."/>
        </authorList>
    </citation>
    <scope>NUCLEOTIDE SEQUENCE</scope>
    <source>
        <strain evidence="13">ChiHjej13B12-752</strain>
    </source>
</reference>
<dbReference type="InterPro" id="IPR036890">
    <property type="entry name" value="HATPase_C_sf"/>
</dbReference>
<dbReference type="InterPro" id="IPR036097">
    <property type="entry name" value="HisK_dim/P_sf"/>
</dbReference>
<dbReference type="SUPFAM" id="SSF47384">
    <property type="entry name" value="Homodimeric domain of signal transducing histidine kinase"/>
    <property type="match status" value="1"/>
</dbReference>
<organism evidence="13 14">
    <name type="scientific">Candidatus Salinicoccus stercoripullorum</name>
    <dbReference type="NCBI Taxonomy" id="2838756"/>
    <lineage>
        <taxon>Bacteria</taxon>
        <taxon>Bacillati</taxon>
        <taxon>Bacillota</taxon>
        <taxon>Bacilli</taxon>
        <taxon>Bacillales</taxon>
        <taxon>Staphylococcaceae</taxon>
        <taxon>Salinicoccus</taxon>
    </lineage>
</organism>
<evidence type="ECO:0000256" key="9">
    <source>
        <dbReference type="ARBA" id="ARBA00023012"/>
    </source>
</evidence>
<evidence type="ECO:0000313" key="14">
    <source>
        <dbReference type="Proteomes" id="UP000823989"/>
    </source>
</evidence>
<evidence type="ECO:0000256" key="11">
    <source>
        <dbReference type="SAM" id="Coils"/>
    </source>
</evidence>
<keyword evidence="9" id="KW-0902">Two-component regulatory system</keyword>
<dbReference type="Pfam" id="PF00512">
    <property type="entry name" value="HisKA"/>
    <property type="match status" value="1"/>
</dbReference>
<protein>
    <recommendedName>
        <fullName evidence="3">histidine kinase</fullName>
        <ecNumber evidence="3">2.7.13.3</ecNumber>
    </recommendedName>
</protein>